<dbReference type="Proteomes" id="UP001221757">
    <property type="component" value="Unassembled WGS sequence"/>
</dbReference>
<sequence length="214" mass="23370">MCIRAPTSESTTLGPSGFIQRKSFATVSIVAREPPGDCDIRREWLTPGAPIVKLAYPSRRQTSLSKSVSGSGSRGRDARHILPVYYANLDPRRASHIMPCPASCFVSGSSRASRASVRLDPLLPVFGAPVLAAHLGMDWLPPGTKAACLSYSCSWTCILIDAFRPRDAYDLLEDPARFIALTALETSPLFALQDTVQERGYSDTPHASFIWERS</sequence>
<proteinExistence type="predicted"/>
<gene>
    <name evidence="1" type="ORF">B0H17DRAFT_1213956</name>
</gene>
<reference evidence="1" key="1">
    <citation type="submission" date="2023-03" db="EMBL/GenBank/DDBJ databases">
        <title>Massive genome expansion in bonnet fungi (Mycena s.s.) driven by repeated elements and novel gene families across ecological guilds.</title>
        <authorList>
            <consortium name="Lawrence Berkeley National Laboratory"/>
            <person name="Harder C.B."/>
            <person name="Miyauchi S."/>
            <person name="Viragh M."/>
            <person name="Kuo A."/>
            <person name="Thoen E."/>
            <person name="Andreopoulos B."/>
            <person name="Lu D."/>
            <person name="Skrede I."/>
            <person name="Drula E."/>
            <person name="Henrissat B."/>
            <person name="Morin E."/>
            <person name="Kohler A."/>
            <person name="Barry K."/>
            <person name="LaButti K."/>
            <person name="Morin E."/>
            <person name="Salamov A."/>
            <person name="Lipzen A."/>
            <person name="Mereny Z."/>
            <person name="Hegedus B."/>
            <person name="Baldrian P."/>
            <person name="Stursova M."/>
            <person name="Weitz H."/>
            <person name="Taylor A."/>
            <person name="Grigoriev I.V."/>
            <person name="Nagy L.G."/>
            <person name="Martin F."/>
            <person name="Kauserud H."/>
        </authorList>
    </citation>
    <scope>NUCLEOTIDE SEQUENCE</scope>
    <source>
        <strain evidence="1">CBHHK067</strain>
    </source>
</reference>
<evidence type="ECO:0000313" key="1">
    <source>
        <dbReference type="EMBL" id="KAJ7655540.1"/>
    </source>
</evidence>
<keyword evidence="2" id="KW-1185">Reference proteome</keyword>
<organism evidence="1 2">
    <name type="scientific">Mycena rosella</name>
    <name type="common">Pink bonnet</name>
    <name type="synonym">Agaricus rosellus</name>
    <dbReference type="NCBI Taxonomy" id="1033263"/>
    <lineage>
        <taxon>Eukaryota</taxon>
        <taxon>Fungi</taxon>
        <taxon>Dikarya</taxon>
        <taxon>Basidiomycota</taxon>
        <taxon>Agaricomycotina</taxon>
        <taxon>Agaricomycetes</taxon>
        <taxon>Agaricomycetidae</taxon>
        <taxon>Agaricales</taxon>
        <taxon>Marasmiineae</taxon>
        <taxon>Mycenaceae</taxon>
        <taxon>Mycena</taxon>
    </lineage>
</organism>
<protein>
    <submittedName>
        <fullName evidence="1">Uncharacterized protein</fullName>
    </submittedName>
</protein>
<evidence type="ECO:0000313" key="2">
    <source>
        <dbReference type="Proteomes" id="UP001221757"/>
    </source>
</evidence>
<dbReference type="AlphaFoldDB" id="A0AAD7CP16"/>
<dbReference type="EMBL" id="JARKIE010000307">
    <property type="protein sequence ID" value="KAJ7655540.1"/>
    <property type="molecule type" value="Genomic_DNA"/>
</dbReference>
<accession>A0AAD7CP16</accession>
<comment type="caution">
    <text evidence="1">The sequence shown here is derived from an EMBL/GenBank/DDBJ whole genome shotgun (WGS) entry which is preliminary data.</text>
</comment>
<name>A0AAD7CP16_MYCRO</name>